<evidence type="ECO:0000259" key="12">
    <source>
        <dbReference type="Pfam" id="PF08544"/>
    </source>
</evidence>
<evidence type="ECO:0000256" key="8">
    <source>
        <dbReference type="ARBA" id="ARBA00023098"/>
    </source>
</evidence>
<dbReference type="SUPFAM" id="SSF55060">
    <property type="entry name" value="GHMP Kinase, C-terminal domain"/>
    <property type="match status" value="1"/>
</dbReference>
<keyword evidence="4" id="KW-0547">Nucleotide-binding</keyword>
<dbReference type="Gene3D" id="3.30.230.10">
    <property type="match status" value="1"/>
</dbReference>
<protein>
    <submittedName>
        <fullName evidence="13">Uncharacterized protein</fullName>
    </submittedName>
</protein>
<dbReference type="GO" id="GO:0004496">
    <property type="term" value="F:mevalonate kinase activity"/>
    <property type="evidence" value="ECO:0007669"/>
    <property type="project" value="InterPro"/>
</dbReference>
<dbReference type="EMBL" id="KJ411867">
    <property type="protein sequence ID" value="AHX39394.1"/>
    <property type="molecule type" value="Genomic_DNA"/>
</dbReference>
<evidence type="ECO:0000256" key="4">
    <source>
        <dbReference type="ARBA" id="ARBA00022741"/>
    </source>
</evidence>
<keyword evidence="8" id="KW-0443">Lipid metabolism</keyword>
<gene>
    <name evidence="13" type="ORF">wt6.17c</name>
</gene>
<dbReference type="PRINTS" id="PR00959">
    <property type="entry name" value="MEVGALKINASE"/>
</dbReference>
<dbReference type="GO" id="GO:0019287">
    <property type="term" value="P:isopentenyl diphosphate biosynthetic process, mevalonate pathway"/>
    <property type="evidence" value="ECO:0007669"/>
    <property type="project" value="UniProtKB-UniPathway"/>
</dbReference>
<keyword evidence="1" id="KW-0963">Cytoplasm</keyword>
<dbReference type="InterPro" id="IPR020568">
    <property type="entry name" value="Ribosomal_Su5_D2-typ_SF"/>
</dbReference>
<dbReference type="InterPro" id="IPR014721">
    <property type="entry name" value="Ribsml_uS5_D2-typ_fold_subgr"/>
</dbReference>
<keyword evidence="3" id="KW-0808">Transferase</keyword>
<name>A0A023PXP2_9ACTN</name>
<organism evidence="13">
    <name type="scientific">Streptomyces sp. WT6</name>
    <dbReference type="NCBI Taxonomy" id="1486372"/>
    <lineage>
        <taxon>Bacteria</taxon>
        <taxon>Bacillati</taxon>
        <taxon>Actinomycetota</taxon>
        <taxon>Actinomycetes</taxon>
        <taxon>Kitasatosporales</taxon>
        <taxon>Streptomycetaceae</taxon>
        <taxon>Streptomyces</taxon>
    </lineage>
</organism>
<dbReference type="NCBIfam" id="TIGR01220">
    <property type="entry name" value="Pmev_kin_Gr_pos"/>
    <property type="match status" value="1"/>
</dbReference>
<feature type="compositionally biased region" description="Basic and acidic residues" evidence="10">
    <location>
        <begin position="384"/>
        <end position="395"/>
    </location>
</feature>
<dbReference type="PANTHER" id="PTHR43290:SF2">
    <property type="entry name" value="MEVALONATE KINASE"/>
    <property type="match status" value="1"/>
</dbReference>
<evidence type="ECO:0000259" key="11">
    <source>
        <dbReference type="Pfam" id="PF00288"/>
    </source>
</evidence>
<evidence type="ECO:0000256" key="9">
    <source>
        <dbReference type="ARBA" id="ARBA00029438"/>
    </source>
</evidence>
<dbReference type="Pfam" id="PF08544">
    <property type="entry name" value="GHMP_kinases_C"/>
    <property type="match status" value="1"/>
</dbReference>
<dbReference type="InterPro" id="IPR006205">
    <property type="entry name" value="Mev_gal_kin"/>
</dbReference>
<dbReference type="InterPro" id="IPR013750">
    <property type="entry name" value="GHMP_kinase_C_dom"/>
</dbReference>
<dbReference type="GO" id="GO:0005524">
    <property type="term" value="F:ATP binding"/>
    <property type="evidence" value="ECO:0007669"/>
    <property type="project" value="UniProtKB-KW"/>
</dbReference>
<feature type="domain" description="GHMP kinase N-terminal" evidence="11">
    <location>
        <begin position="92"/>
        <end position="181"/>
    </location>
</feature>
<dbReference type="Gene3D" id="3.30.70.890">
    <property type="entry name" value="GHMP kinase, C-terminal domain"/>
    <property type="match status" value="1"/>
</dbReference>
<dbReference type="GO" id="GO:0005737">
    <property type="term" value="C:cytoplasm"/>
    <property type="evidence" value="ECO:0007669"/>
    <property type="project" value="InterPro"/>
</dbReference>
<dbReference type="InterPro" id="IPR005917">
    <property type="entry name" value="Pmev_kinase_bact"/>
</dbReference>
<keyword evidence="5" id="KW-0418">Kinase</keyword>
<dbReference type="InterPro" id="IPR006204">
    <property type="entry name" value="GHMP_kinase_N_dom"/>
</dbReference>
<evidence type="ECO:0000256" key="3">
    <source>
        <dbReference type="ARBA" id="ARBA00022679"/>
    </source>
</evidence>
<keyword evidence="7" id="KW-0460">Magnesium</keyword>
<feature type="domain" description="GHMP kinase C-terminal" evidence="12">
    <location>
        <begin position="284"/>
        <end position="354"/>
    </location>
</feature>
<sequence length="395" mass="41081">MPRPAIARAPGKLMIAGEYAVLTPGCAAIIATVDRFVTVTASACANDIHDLEIDSDLLERCVALRQRGPHLKRVDGCDEDPEGGSTAPLASVAQTIRSLAAELGLPPIRARLTVRSTLHEGGIKIGLGSSGAVTAAAVQALTEFAGLPLRAEVRLRLGLLASLTVNPAPSGGDVAASTWQGWIRYSSPDRDALLGLLQRRGVLATLCAPWAGLSVRALPGPTAVSVQTGWTGMPASTGDRVGRLQSHPWWKSPHHQAFCHSSTRVVDDMCRALHDSNPARLIDAVARAHTHLAELDAESGLGILTPELSVLCRTAYAAGGAAKVSGAGGGDCGIAVLPAATDPRALHEQWQSQGIIPLSLDTAPAQGTQAPPDAGPLLTAPLRHSPDAPQRRKNP</sequence>
<evidence type="ECO:0000256" key="10">
    <source>
        <dbReference type="SAM" id="MobiDB-lite"/>
    </source>
</evidence>
<feature type="region of interest" description="Disordered" evidence="10">
    <location>
        <begin position="361"/>
        <end position="395"/>
    </location>
</feature>
<keyword evidence="2" id="KW-0444">Lipid biosynthesis</keyword>
<evidence type="ECO:0000256" key="6">
    <source>
        <dbReference type="ARBA" id="ARBA00022840"/>
    </source>
</evidence>
<dbReference type="UniPathway" id="UPA00057">
    <property type="reaction ID" value="UER00099"/>
</dbReference>
<proteinExistence type="predicted"/>
<evidence type="ECO:0000256" key="7">
    <source>
        <dbReference type="ARBA" id="ARBA00022842"/>
    </source>
</evidence>
<evidence type="ECO:0000256" key="5">
    <source>
        <dbReference type="ARBA" id="ARBA00022777"/>
    </source>
</evidence>
<dbReference type="SUPFAM" id="SSF54211">
    <property type="entry name" value="Ribosomal protein S5 domain 2-like"/>
    <property type="match status" value="1"/>
</dbReference>
<accession>A0A023PXP2</accession>
<dbReference type="AlphaFoldDB" id="A0A023PXP2"/>
<evidence type="ECO:0000256" key="2">
    <source>
        <dbReference type="ARBA" id="ARBA00022516"/>
    </source>
</evidence>
<keyword evidence="6" id="KW-0067">ATP-binding</keyword>
<evidence type="ECO:0000313" key="13">
    <source>
        <dbReference type="EMBL" id="AHX39394.1"/>
    </source>
</evidence>
<comment type="pathway">
    <text evidence="9">Isoprenoid biosynthesis; isopentenyl diphosphate biosynthesis via mevalonate pathway; isopentenyl diphosphate from (R)-mevalonate: step 1/3.</text>
</comment>
<dbReference type="InterPro" id="IPR036554">
    <property type="entry name" value="GHMP_kinase_C_sf"/>
</dbReference>
<dbReference type="PANTHER" id="PTHR43290">
    <property type="entry name" value="MEVALONATE KINASE"/>
    <property type="match status" value="1"/>
</dbReference>
<evidence type="ECO:0000256" key="1">
    <source>
        <dbReference type="ARBA" id="ARBA00022490"/>
    </source>
</evidence>
<dbReference type="Pfam" id="PF00288">
    <property type="entry name" value="GHMP_kinases_N"/>
    <property type="match status" value="1"/>
</dbReference>
<reference evidence="13" key="1">
    <citation type="submission" date="2014-02" db="EMBL/GenBank/DDBJ databases">
        <title>Streptomyces sp. WT6 mevalonate pathway gene cluster, complete sequence.</title>
        <authorList>
            <person name="Wang T."/>
            <person name="Qin Z."/>
        </authorList>
    </citation>
    <scope>NUCLEOTIDE SEQUENCE</scope>
    <source>
        <strain evidence="13">WT6</strain>
    </source>
</reference>